<evidence type="ECO:0000256" key="4">
    <source>
        <dbReference type="ARBA" id="ARBA00022993"/>
    </source>
</evidence>
<dbReference type="GO" id="GO:0005524">
    <property type="term" value="F:ATP binding"/>
    <property type="evidence" value="ECO:0007669"/>
    <property type="project" value="UniProtKB-UniRule"/>
</dbReference>
<keyword evidence="8" id="KW-1185">Reference proteome</keyword>
<comment type="subcellular location">
    <subcellularLocation>
        <location evidence="5">Cytoplasm</location>
    </subcellularLocation>
</comment>
<dbReference type="GO" id="GO:0004140">
    <property type="term" value="F:dephospho-CoA kinase activity"/>
    <property type="evidence" value="ECO:0007669"/>
    <property type="project" value="UniProtKB-UniRule"/>
</dbReference>
<evidence type="ECO:0000313" key="8">
    <source>
        <dbReference type="Proteomes" id="UP000304912"/>
    </source>
</evidence>
<reference evidence="7 8" key="1">
    <citation type="submission" date="2019-04" db="EMBL/GenBank/DDBJ databases">
        <title>Salinimonas iocasae sp. nov., a halophilic bacterium isolated from the outer tube casing of tubeworms in Okinawa Trough.</title>
        <authorList>
            <person name="Zhang H."/>
            <person name="Wang H."/>
            <person name="Li C."/>
        </authorList>
    </citation>
    <scope>NUCLEOTIDE SEQUENCE [LARGE SCALE GENOMIC DNA]</scope>
    <source>
        <strain evidence="7 8">KX18D6</strain>
    </source>
</reference>
<evidence type="ECO:0000256" key="3">
    <source>
        <dbReference type="ARBA" id="ARBA00022840"/>
    </source>
</evidence>
<name>A0A5B7YBA0_9ALTE</name>
<dbReference type="GO" id="GO:0005737">
    <property type="term" value="C:cytoplasm"/>
    <property type="evidence" value="ECO:0007669"/>
    <property type="project" value="UniProtKB-SubCell"/>
</dbReference>
<dbReference type="HAMAP" id="MF_00376">
    <property type="entry name" value="Dephospho_CoA_kinase"/>
    <property type="match status" value="1"/>
</dbReference>
<protein>
    <recommendedName>
        <fullName evidence="5 6">Dephospho-CoA kinase</fullName>
        <ecNumber evidence="5 6">2.7.1.24</ecNumber>
    </recommendedName>
    <alternativeName>
        <fullName evidence="5">Dephosphocoenzyme A kinase</fullName>
    </alternativeName>
</protein>
<dbReference type="SUPFAM" id="SSF52540">
    <property type="entry name" value="P-loop containing nucleoside triphosphate hydrolases"/>
    <property type="match status" value="1"/>
</dbReference>
<comment type="similarity">
    <text evidence="1 5">Belongs to the CoaE family.</text>
</comment>
<dbReference type="PANTHER" id="PTHR10695">
    <property type="entry name" value="DEPHOSPHO-COA KINASE-RELATED"/>
    <property type="match status" value="1"/>
</dbReference>
<dbReference type="RefSeq" id="WP_139755529.1">
    <property type="nucleotide sequence ID" value="NZ_CP039852.1"/>
</dbReference>
<dbReference type="EC" id="2.7.1.24" evidence="5 6"/>
<dbReference type="GO" id="GO:0015937">
    <property type="term" value="P:coenzyme A biosynthetic process"/>
    <property type="evidence" value="ECO:0007669"/>
    <property type="project" value="UniProtKB-UniRule"/>
</dbReference>
<keyword evidence="5" id="KW-0963">Cytoplasm</keyword>
<sequence>MDNALSEKSKTFVVGLTGGIGSGKSAATDAFAALGVPVIDADIVARQVVEPGTAALQKITEHFGEGILNDDGALDRAALREKVFADPAEKAWLNALLHPTIRQQMLSEINAVAYPYCILSVPLLLENNLTTMTDRVLVIDIPESLQISRACARDKQSNEATIKRIMNAQASRETRLSAADDIIDNSGSLAGLKEQVESLHARYLTIAQDL</sequence>
<organism evidence="7 8">
    <name type="scientific">Salinimonas iocasae</name>
    <dbReference type="NCBI Taxonomy" id="2572577"/>
    <lineage>
        <taxon>Bacteria</taxon>
        <taxon>Pseudomonadati</taxon>
        <taxon>Pseudomonadota</taxon>
        <taxon>Gammaproteobacteria</taxon>
        <taxon>Alteromonadales</taxon>
        <taxon>Alteromonadaceae</taxon>
        <taxon>Alteromonas/Salinimonas group</taxon>
        <taxon>Salinimonas</taxon>
    </lineage>
</organism>
<dbReference type="KEGG" id="salk:FBQ74_04485"/>
<dbReference type="Proteomes" id="UP000304912">
    <property type="component" value="Chromosome"/>
</dbReference>
<gene>
    <name evidence="5 7" type="primary">coaE</name>
    <name evidence="7" type="ORF">FBQ74_04485</name>
</gene>
<dbReference type="InterPro" id="IPR027417">
    <property type="entry name" value="P-loop_NTPase"/>
</dbReference>
<dbReference type="PANTHER" id="PTHR10695:SF46">
    <property type="entry name" value="BIFUNCTIONAL COENZYME A SYNTHASE-RELATED"/>
    <property type="match status" value="1"/>
</dbReference>
<feature type="binding site" evidence="5">
    <location>
        <begin position="21"/>
        <end position="26"/>
    </location>
    <ligand>
        <name>ATP</name>
        <dbReference type="ChEBI" id="CHEBI:30616"/>
    </ligand>
</feature>
<accession>A0A5B7YBA0</accession>
<evidence type="ECO:0000256" key="6">
    <source>
        <dbReference type="NCBIfam" id="TIGR00152"/>
    </source>
</evidence>
<proteinExistence type="inferred from homology"/>
<dbReference type="InterPro" id="IPR001977">
    <property type="entry name" value="Depp_CoAkinase"/>
</dbReference>
<dbReference type="EMBL" id="CP039852">
    <property type="protein sequence ID" value="QCZ92780.1"/>
    <property type="molecule type" value="Genomic_DNA"/>
</dbReference>
<dbReference type="OrthoDB" id="9812943at2"/>
<comment type="function">
    <text evidence="5">Catalyzes the phosphorylation of the 3'-hydroxyl group of dephosphocoenzyme A to form coenzyme A.</text>
</comment>
<evidence type="ECO:0000256" key="1">
    <source>
        <dbReference type="ARBA" id="ARBA00009018"/>
    </source>
</evidence>
<dbReference type="UniPathway" id="UPA00241">
    <property type="reaction ID" value="UER00356"/>
</dbReference>
<dbReference type="AlphaFoldDB" id="A0A5B7YBA0"/>
<keyword evidence="2 5" id="KW-0547">Nucleotide-binding</keyword>
<keyword evidence="5 7" id="KW-0418">Kinase</keyword>
<evidence type="ECO:0000256" key="2">
    <source>
        <dbReference type="ARBA" id="ARBA00022741"/>
    </source>
</evidence>
<evidence type="ECO:0000313" key="7">
    <source>
        <dbReference type="EMBL" id="QCZ92780.1"/>
    </source>
</evidence>
<dbReference type="Gene3D" id="3.40.50.300">
    <property type="entry name" value="P-loop containing nucleotide triphosphate hydrolases"/>
    <property type="match status" value="1"/>
</dbReference>
<keyword evidence="5 7" id="KW-0808">Transferase</keyword>
<dbReference type="Pfam" id="PF01121">
    <property type="entry name" value="CoaE"/>
    <property type="match status" value="1"/>
</dbReference>
<dbReference type="PROSITE" id="PS51219">
    <property type="entry name" value="DPCK"/>
    <property type="match status" value="1"/>
</dbReference>
<comment type="pathway">
    <text evidence="5">Cofactor biosynthesis; coenzyme A biosynthesis; CoA from (R)-pantothenate: step 5/5.</text>
</comment>
<keyword evidence="4 5" id="KW-0173">Coenzyme A biosynthesis</keyword>
<dbReference type="NCBIfam" id="TIGR00152">
    <property type="entry name" value="dephospho-CoA kinase"/>
    <property type="match status" value="1"/>
</dbReference>
<evidence type="ECO:0000256" key="5">
    <source>
        <dbReference type="HAMAP-Rule" id="MF_00376"/>
    </source>
</evidence>
<dbReference type="CDD" id="cd02022">
    <property type="entry name" value="DPCK"/>
    <property type="match status" value="1"/>
</dbReference>
<keyword evidence="3 5" id="KW-0067">ATP-binding</keyword>
<comment type="catalytic activity">
    <reaction evidence="5">
        <text>3'-dephospho-CoA + ATP = ADP + CoA + H(+)</text>
        <dbReference type="Rhea" id="RHEA:18245"/>
        <dbReference type="ChEBI" id="CHEBI:15378"/>
        <dbReference type="ChEBI" id="CHEBI:30616"/>
        <dbReference type="ChEBI" id="CHEBI:57287"/>
        <dbReference type="ChEBI" id="CHEBI:57328"/>
        <dbReference type="ChEBI" id="CHEBI:456216"/>
        <dbReference type="EC" id="2.7.1.24"/>
    </reaction>
</comment>